<reference evidence="1" key="1">
    <citation type="journal article" date="2019" name="bioRxiv">
        <title>The Genome of the Zebra Mussel, Dreissena polymorpha: A Resource for Invasive Species Research.</title>
        <authorList>
            <person name="McCartney M.A."/>
            <person name="Auch B."/>
            <person name="Kono T."/>
            <person name="Mallez S."/>
            <person name="Zhang Y."/>
            <person name="Obille A."/>
            <person name="Becker A."/>
            <person name="Abrahante J.E."/>
            <person name="Garbe J."/>
            <person name="Badalamenti J.P."/>
            <person name="Herman A."/>
            <person name="Mangelson H."/>
            <person name="Liachko I."/>
            <person name="Sullivan S."/>
            <person name="Sone E.D."/>
            <person name="Koren S."/>
            <person name="Silverstein K.A.T."/>
            <person name="Beckman K.B."/>
            <person name="Gohl D.M."/>
        </authorList>
    </citation>
    <scope>NUCLEOTIDE SEQUENCE</scope>
    <source>
        <strain evidence="1">Duluth1</strain>
        <tissue evidence="1">Whole animal</tissue>
    </source>
</reference>
<evidence type="ECO:0000313" key="2">
    <source>
        <dbReference type="Proteomes" id="UP000828390"/>
    </source>
</evidence>
<dbReference type="AlphaFoldDB" id="A0A9D4HD94"/>
<dbReference type="EMBL" id="JAIWYP010000004">
    <property type="protein sequence ID" value="KAH3829592.1"/>
    <property type="molecule type" value="Genomic_DNA"/>
</dbReference>
<reference evidence="1" key="2">
    <citation type="submission" date="2020-11" db="EMBL/GenBank/DDBJ databases">
        <authorList>
            <person name="McCartney M.A."/>
            <person name="Auch B."/>
            <person name="Kono T."/>
            <person name="Mallez S."/>
            <person name="Becker A."/>
            <person name="Gohl D.M."/>
            <person name="Silverstein K.A.T."/>
            <person name="Koren S."/>
            <person name="Bechman K.B."/>
            <person name="Herman A."/>
            <person name="Abrahante J.E."/>
            <person name="Garbe J."/>
        </authorList>
    </citation>
    <scope>NUCLEOTIDE SEQUENCE</scope>
    <source>
        <strain evidence="1">Duluth1</strain>
        <tissue evidence="1">Whole animal</tissue>
    </source>
</reference>
<accession>A0A9D4HD94</accession>
<name>A0A9D4HD94_DREPO</name>
<dbReference type="Proteomes" id="UP000828390">
    <property type="component" value="Unassembled WGS sequence"/>
</dbReference>
<keyword evidence="2" id="KW-1185">Reference proteome</keyword>
<sequence length="75" mass="8488">MMDSSTAKSGQRLIQLSYRGIWMPLESGRQDGRCTLIPRNARSYICVPTSGSAENIHTTFIYTSLRMLTMLSTWV</sequence>
<comment type="caution">
    <text evidence="1">The sequence shown here is derived from an EMBL/GenBank/DDBJ whole genome shotgun (WGS) entry which is preliminary data.</text>
</comment>
<proteinExistence type="predicted"/>
<organism evidence="1 2">
    <name type="scientific">Dreissena polymorpha</name>
    <name type="common">Zebra mussel</name>
    <name type="synonym">Mytilus polymorpha</name>
    <dbReference type="NCBI Taxonomy" id="45954"/>
    <lineage>
        <taxon>Eukaryota</taxon>
        <taxon>Metazoa</taxon>
        <taxon>Spiralia</taxon>
        <taxon>Lophotrochozoa</taxon>
        <taxon>Mollusca</taxon>
        <taxon>Bivalvia</taxon>
        <taxon>Autobranchia</taxon>
        <taxon>Heteroconchia</taxon>
        <taxon>Euheterodonta</taxon>
        <taxon>Imparidentia</taxon>
        <taxon>Neoheterodontei</taxon>
        <taxon>Myida</taxon>
        <taxon>Dreissenoidea</taxon>
        <taxon>Dreissenidae</taxon>
        <taxon>Dreissena</taxon>
    </lineage>
</organism>
<evidence type="ECO:0000313" key="1">
    <source>
        <dbReference type="EMBL" id="KAH3829592.1"/>
    </source>
</evidence>
<gene>
    <name evidence="1" type="ORF">DPMN_102818</name>
</gene>
<protein>
    <submittedName>
        <fullName evidence="1">Uncharacterized protein</fullName>
    </submittedName>
</protein>